<dbReference type="Pfam" id="PF14226">
    <property type="entry name" value="DIOX_N"/>
    <property type="match status" value="1"/>
</dbReference>
<dbReference type="InterPro" id="IPR027443">
    <property type="entry name" value="IPNS-like_sf"/>
</dbReference>
<keyword evidence="9" id="KW-1185">Reference proteome</keyword>
<dbReference type="SUPFAM" id="SSF51197">
    <property type="entry name" value="Clavaminate synthase-like"/>
    <property type="match status" value="1"/>
</dbReference>
<evidence type="ECO:0000256" key="5">
    <source>
        <dbReference type="ARBA" id="ARBA00023004"/>
    </source>
</evidence>
<accession>A0A6A1W1Q5</accession>
<evidence type="ECO:0000256" key="1">
    <source>
        <dbReference type="ARBA" id="ARBA00001962"/>
    </source>
</evidence>
<dbReference type="PANTHER" id="PTHR10209">
    <property type="entry name" value="OXIDOREDUCTASE, 2OG-FE II OXYGENASE FAMILY PROTEIN"/>
    <property type="match status" value="1"/>
</dbReference>
<dbReference type="Gene3D" id="2.60.120.330">
    <property type="entry name" value="B-lactam Antibiotic, Isopenicillin N Synthase, Chain"/>
    <property type="match status" value="1"/>
</dbReference>
<evidence type="ECO:0000256" key="2">
    <source>
        <dbReference type="ARBA" id="ARBA00008056"/>
    </source>
</evidence>
<dbReference type="FunFam" id="2.60.120.330:FF:000005">
    <property type="entry name" value="1-aminocyclopropane-1-carboxylate oxidase homolog 1"/>
    <property type="match status" value="1"/>
</dbReference>
<keyword evidence="4 6" id="KW-0560">Oxidoreductase</keyword>
<dbReference type="OrthoDB" id="288590at2759"/>
<dbReference type="GO" id="GO:0051213">
    <property type="term" value="F:dioxygenase activity"/>
    <property type="evidence" value="ECO:0007669"/>
    <property type="project" value="UniProtKB-ARBA"/>
</dbReference>
<name>A0A6A1W1Q5_9ROSI</name>
<dbReference type="PROSITE" id="PS51471">
    <property type="entry name" value="FE2OG_OXY"/>
    <property type="match status" value="1"/>
</dbReference>
<comment type="similarity">
    <text evidence="2 6">Belongs to the iron/ascorbate-dependent oxidoreductase family.</text>
</comment>
<comment type="cofactor">
    <cofactor evidence="1">
        <name>Fe cation</name>
        <dbReference type="ChEBI" id="CHEBI:24875"/>
    </cofactor>
</comment>
<dbReference type="InterPro" id="IPR026992">
    <property type="entry name" value="DIOX_N"/>
</dbReference>
<proteinExistence type="inferred from homology"/>
<dbReference type="PANTHER" id="PTHR10209:SF791">
    <property type="entry name" value="1-AMINOCYCLOPROPANE-1-CARBOXYLATE OXIDASE HOMOLOG 1"/>
    <property type="match status" value="1"/>
</dbReference>
<evidence type="ECO:0000256" key="4">
    <source>
        <dbReference type="ARBA" id="ARBA00023002"/>
    </source>
</evidence>
<feature type="domain" description="Fe2OG dioxygenase" evidence="7">
    <location>
        <begin position="220"/>
        <end position="339"/>
    </location>
</feature>
<dbReference type="Pfam" id="PF03171">
    <property type="entry name" value="2OG-FeII_Oxy"/>
    <property type="match status" value="1"/>
</dbReference>
<evidence type="ECO:0000313" key="8">
    <source>
        <dbReference type="EMBL" id="KAB1219174.1"/>
    </source>
</evidence>
<evidence type="ECO:0000313" key="9">
    <source>
        <dbReference type="Proteomes" id="UP000516437"/>
    </source>
</evidence>
<evidence type="ECO:0000259" key="7">
    <source>
        <dbReference type="PROSITE" id="PS51471"/>
    </source>
</evidence>
<evidence type="ECO:0000256" key="6">
    <source>
        <dbReference type="RuleBase" id="RU003682"/>
    </source>
</evidence>
<dbReference type="GO" id="GO:0046872">
    <property type="term" value="F:metal ion binding"/>
    <property type="evidence" value="ECO:0007669"/>
    <property type="project" value="UniProtKB-KW"/>
</dbReference>
<keyword evidence="5 6" id="KW-0408">Iron</keyword>
<dbReference type="AlphaFoldDB" id="A0A6A1W1Q5"/>
<gene>
    <name evidence="8" type="ORF">CJ030_MR3G008359</name>
</gene>
<dbReference type="InterPro" id="IPR044861">
    <property type="entry name" value="IPNS-like_FE2OG_OXY"/>
</dbReference>
<organism evidence="8 9">
    <name type="scientific">Morella rubra</name>
    <name type="common">Chinese bayberry</name>
    <dbReference type="NCBI Taxonomy" id="262757"/>
    <lineage>
        <taxon>Eukaryota</taxon>
        <taxon>Viridiplantae</taxon>
        <taxon>Streptophyta</taxon>
        <taxon>Embryophyta</taxon>
        <taxon>Tracheophyta</taxon>
        <taxon>Spermatophyta</taxon>
        <taxon>Magnoliopsida</taxon>
        <taxon>eudicotyledons</taxon>
        <taxon>Gunneridae</taxon>
        <taxon>Pentapetalae</taxon>
        <taxon>rosids</taxon>
        <taxon>fabids</taxon>
        <taxon>Fagales</taxon>
        <taxon>Myricaceae</taxon>
        <taxon>Morella</taxon>
    </lineage>
</organism>
<keyword evidence="3 6" id="KW-0479">Metal-binding</keyword>
<dbReference type="EMBL" id="RXIC02000021">
    <property type="protein sequence ID" value="KAB1219174.1"/>
    <property type="molecule type" value="Genomic_DNA"/>
</dbReference>
<comment type="caution">
    <text evidence="8">The sequence shown here is derived from an EMBL/GenBank/DDBJ whole genome shotgun (WGS) entry which is preliminary data.</text>
</comment>
<dbReference type="Proteomes" id="UP000516437">
    <property type="component" value="Chromosome 3"/>
</dbReference>
<reference evidence="8 9" key="1">
    <citation type="journal article" date="2019" name="Plant Biotechnol. J.">
        <title>The red bayberry genome and genetic basis of sex determination.</title>
        <authorList>
            <person name="Jia H.M."/>
            <person name="Jia H.J."/>
            <person name="Cai Q.L."/>
            <person name="Wang Y."/>
            <person name="Zhao H.B."/>
            <person name="Yang W.F."/>
            <person name="Wang G.Y."/>
            <person name="Li Y.H."/>
            <person name="Zhan D.L."/>
            <person name="Shen Y.T."/>
            <person name="Niu Q.F."/>
            <person name="Chang L."/>
            <person name="Qiu J."/>
            <person name="Zhao L."/>
            <person name="Xie H.B."/>
            <person name="Fu W.Y."/>
            <person name="Jin J."/>
            <person name="Li X.W."/>
            <person name="Jiao Y."/>
            <person name="Zhou C.C."/>
            <person name="Tu T."/>
            <person name="Chai C.Y."/>
            <person name="Gao J.L."/>
            <person name="Fan L.J."/>
            <person name="van de Weg E."/>
            <person name="Wang J.Y."/>
            <person name="Gao Z.S."/>
        </authorList>
    </citation>
    <scope>NUCLEOTIDE SEQUENCE [LARGE SCALE GENOMIC DNA]</scope>
    <source>
        <tissue evidence="8">Leaves</tissue>
    </source>
</reference>
<evidence type="ECO:0000256" key="3">
    <source>
        <dbReference type="ARBA" id="ARBA00022723"/>
    </source>
</evidence>
<sequence>MAFTSKDEVPAALKPYYDRASELKAFDETKAGVKGLVDAGVTEIPRIFHQPPDNFNKPSVTGDTQSVIPVIDLEGIDKDVLKRKDVVERVRDASETWGFFQVVNHGIPVSVLEEMKEGVRRFHEQDAEVKKELYSRDFTRQVVFHSNFDLYSAPAANWRDSFYCVMAPNSPKTEDLPAVCRDILEEYSEQVMNLGIVMFQLLSEALGLNPNHLNDIDCTEGLTILGHYYPACPQPELTVGTTKHSDNDFVTVLLQDHIGGLQILYQDKWIDIPPVPGALLVNIGDLLQASFSQYWCSRSCHGRYVLVLISNDRFKSGEHRVLANRVGPRVSVASFFFTGSLPSSKLYGPIKELLSEDNPPKYKETTVRDYTLYFRGKGLDGTSALRHFRL</sequence>
<protein>
    <recommendedName>
        <fullName evidence="7">Fe2OG dioxygenase domain-containing protein</fullName>
    </recommendedName>
</protein>
<dbReference type="InterPro" id="IPR005123">
    <property type="entry name" value="Oxoglu/Fe-dep_dioxygenase_dom"/>
</dbReference>